<dbReference type="EMBL" id="LAZR01050325">
    <property type="protein sequence ID" value="KKK87596.1"/>
    <property type="molecule type" value="Genomic_DNA"/>
</dbReference>
<comment type="caution">
    <text evidence="2">The sequence shown here is derived from an EMBL/GenBank/DDBJ whole genome shotgun (WGS) entry which is preliminary data.</text>
</comment>
<protein>
    <submittedName>
        <fullName evidence="2">Uncharacterized protein</fullName>
    </submittedName>
</protein>
<dbReference type="AlphaFoldDB" id="A0A0F9BT98"/>
<keyword evidence="1" id="KW-0472">Membrane</keyword>
<reference evidence="2" key="1">
    <citation type="journal article" date="2015" name="Nature">
        <title>Complex archaea that bridge the gap between prokaryotes and eukaryotes.</title>
        <authorList>
            <person name="Spang A."/>
            <person name="Saw J.H."/>
            <person name="Jorgensen S.L."/>
            <person name="Zaremba-Niedzwiedzka K."/>
            <person name="Martijn J."/>
            <person name="Lind A.E."/>
            <person name="van Eijk R."/>
            <person name="Schleper C."/>
            <person name="Guy L."/>
            <person name="Ettema T.J."/>
        </authorList>
    </citation>
    <scope>NUCLEOTIDE SEQUENCE</scope>
</reference>
<gene>
    <name evidence="2" type="ORF">LCGC14_2751650</name>
</gene>
<organism evidence="2">
    <name type="scientific">marine sediment metagenome</name>
    <dbReference type="NCBI Taxonomy" id="412755"/>
    <lineage>
        <taxon>unclassified sequences</taxon>
        <taxon>metagenomes</taxon>
        <taxon>ecological metagenomes</taxon>
    </lineage>
</organism>
<evidence type="ECO:0000256" key="1">
    <source>
        <dbReference type="SAM" id="Phobius"/>
    </source>
</evidence>
<sequence length="219" mass="25124">MYNPNFRKNRWILFLVFITAMMSFLTFSPLIWNSNDSISNSNSPNEVELFNKLKISDYSSNFVNTGENMNITLHQSYINNSFNTDLNLSDPNNNSFLLPSPKEINFNSSYTKINIDEIYAQNYTIVVEDDFAGGSGFHLLDTDPIYMSFETKGVGYIENISIRLREFVLGDNSLLQLRFFNSEYDVGKSGIRPKTQLAFLVSDAVIDGTSMFWWNLTNI</sequence>
<proteinExistence type="predicted"/>
<feature type="non-terminal residue" evidence="2">
    <location>
        <position position="219"/>
    </location>
</feature>
<name>A0A0F9BT98_9ZZZZ</name>
<evidence type="ECO:0000313" key="2">
    <source>
        <dbReference type="EMBL" id="KKK87596.1"/>
    </source>
</evidence>
<keyword evidence="1" id="KW-0812">Transmembrane</keyword>
<keyword evidence="1" id="KW-1133">Transmembrane helix</keyword>
<accession>A0A0F9BT98</accession>
<feature type="transmembrane region" description="Helical" evidence="1">
    <location>
        <begin position="12"/>
        <end position="32"/>
    </location>
</feature>